<feature type="region of interest" description="Disordered" evidence="1">
    <location>
        <begin position="1"/>
        <end position="69"/>
    </location>
</feature>
<evidence type="ECO:0000313" key="2">
    <source>
        <dbReference type="EMBL" id="KAL1607407.1"/>
    </source>
</evidence>
<reference evidence="2 3" key="1">
    <citation type="submission" date="2024-02" db="EMBL/GenBank/DDBJ databases">
        <title>De novo assembly and annotation of 12 fungi associated with fruit tree decline syndrome in Ontario, Canada.</title>
        <authorList>
            <person name="Sulman M."/>
            <person name="Ellouze W."/>
            <person name="Ilyukhin E."/>
        </authorList>
    </citation>
    <scope>NUCLEOTIDE SEQUENCE [LARGE SCALE GENOMIC DNA]</scope>
    <source>
        <strain evidence="2 3">M97-236</strain>
    </source>
</reference>
<sequence>MTRKSDDSEAEETQEDSAEESSDTGDMQDDSEDDDPEYEEIEDSGVDISDNEEMQDVENSSDNDEAPDDDVVRELFANTLTIHMEHIPHGLVRWFVLNLYSKVYEINYAALGAENDPGNDWVIDCIRRAITEVGRPGFVIFYMTDVVGQDARGPPAHVAAAEGS</sequence>
<gene>
    <name evidence="2" type="ORF">SLS59_002374</name>
</gene>
<proteinExistence type="predicted"/>
<accession>A0ABR3RTX7</accession>
<comment type="caution">
    <text evidence="2">The sequence shown here is derived from an EMBL/GenBank/DDBJ whole genome shotgun (WGS) entry which is preliminary data.</text>
</comment>
<protein>
    <submittedName>
        <fullName evidence="2">Uncharacterized protein</fullName>
    </submittedName>
</protein>
<feature type="compositionally biased region" description="Acidic residues" evidence="1">
    <location>
        <begin position="8"/>
        <end position="69"/>
    </location>
</feature>
<dbReference type="Proteomes" id="UP001521222">
    <property type="component" value="Unassembled WGS sequence"/>
</dbReference>
<organism evidence="2 3">
    <name type="scientific">Nothophoma quercina</name>
    <dbReference type="NCBI Taxonomy" id="749835"/>
    <lineage>
        <taxon>Eukaryota</taxon>
        <taxon>Fungi</taxon>
        <taxon>Dikarya</taxon>
        <taxon>Ascomycota</taxon>
        <taxon>Pezizomycotina</taxon>
        <taxon>Dothideomycetes</taxon>
        <taxon>Pleosporomycetidae</taxon>
        <taxon>Pleosporales</taxon>
        <taxon>Pleosporineae</taxon>
        <taxon>Didymellaceae</taxon>
        <taxon>Nothophoma</taxon>
    </lineage>
</organism>
<name>A0ABR3RTX7_9PLEO</name>
<evidence type="ECO:0000256" key="1">
    <source>
        <dbReference type="SAM" id="MobiDB-lite"/>
    </source>
</evidence>
<evidence type="ECO:0000313" key="3">
    <source>
        <dbReference type="Proteomes" id="UP001521222"/>
    </source>
</evidence>
<dbReference type="EMBL" id="JAKIXB020000006">
    <property type="protein sequence ID" value="KAL1607407.1"/>
    <property type="molecule type" value="Genomic_DNA"/>
</dbReference>
<keyword evidence="3" id="KW-1185">Reference proteome</keyword>